<sequence>MHIVSRPCTSNLKHLLEEDSIMKYENKKYEFYGNLAEEDLMRFTFSFEDTYQRQSWSIVLDRDRQVMIHTSIE</sequence>
<organism evidence="1 2">
    <name type="scientific">Punica granatum</name>
    <name type="common">Pomegranate</name>
    <dbReference type="NCBI Taxonomy" id="22663"/>
    <lineage>
        <taxon>Eukaryota</taxon>
        <taxon>Viridiplantae</taxon>
        <taxon>Streptophyta</taxon>
        <taxon>Embryophyta</taxon>
        <taxon>Tracheophyta</taxon>
        <taxon>Spermatophyta</taxon>
        <taxon>Magnoliopsida</taxon>
        <taxon>eudicotyledons</taxon>
        <taxon>Gunneridae</taxon>
        <taxon>Pentapetalae</taxon>
        <taxon>rosids</taxon>
        <taxon>malvids</taxon>
        <taxon>Myrtales</taxon>
        <taxon>Lythraceae</taxon>
        <taxon>Punica</taxon>
    </lineage>
</organism>
<accession>A0A2I0KIJ1</accession>
<gene>
    <name evidence="1" type="ORF">CRG98_011349</name>
</gene>
<name>A0A2I0KIJ1_PUNGR</name>
<keyword evidence="2" id="KW-1185">Reference proteome</keyword>
<comment type="caution">
    <text evidence="1">The sequence shown here is derived from an EMBL/GenBank/DDBJ whole genome shotgun (WGS) entry which is preliminary data.</text>
</comment>
<dbReference type="Proteomes" id="UP000233551">
    <property type="component" value="Unassembled WGS sequence"/>
</dbReference>
<protein>
    <submittedName>
        <fullName evidence="1">Uncharacterized protein</fullName>
    </submittedName>
</protein>
<evidence type="ECO:0000313" key="1">
    <source>
        <dbReference type="EMBL" id="PKI68269.1"/>
    </source>
</evidence>
<proteinExistence type="predicted"/>
<dbReference type="AlphaFoldDB" id="A0A2I0KIJ1"/>
<dbReference type="EMBL" id="PGOL01000565">
    <property type="protein sequence ID" value="PKI68269.1"/>
    <property type="molecule type" value="Genomic_DNA"/>
</dbReference>
<evidence type="ECO:0000313" key="2">
    <source>
        <dbReference type="Proteomes" id="UP000233551"/>
    </source>
</evidence>
<reference evidence="1 2" key="1">
    <citation type="submission" date="2017-11" db="EMBL/GenBank/DDBJ databases">
        <title>De-novo sequencing of pomegranate (Punica granatum L.) genome.</title>
        <authorList>
            <person name="Akparov Z."/>
            <person name="Amiraslanov A."/>
            <person name="Hajiyeva S."/>
            <person name="Abbasov M."/>
            <person name="Kaur K."/>
            <person name="Hamwieh A."/>
            <person name="Solovyev V."/>
            <person name="Salamov A."/>
            <person name="Braich B."/>
            <person name="Kosarev P."/>
            <person name="Mahmoud A."/>
            <person name="Hajiyev E."/>
            <person name="Babayeva S."/>
            <person name="Izzatullayeva V."/>
            <person name="Mammadov A."/>
            <person name="Mammadov A."/>
            <person name="Sharifova S."/>
            <person name="Ojaghi J."/>
            <person name="Eynullazada K."/>
            <person name="Bayramov B."/>
            <person name="Abdulazimova A."/>
            <person name="Shahmuradov I."/>
        </authorList>
    </citation>
    <scope>NUCLEOTIDE SEQUENCE [LARGE SCALE GENOMIC DNA]</scope>
    <source>
        <strain evidence="2">cv. AG2017</strain>
        <tissue evidence="1">Leaf</tissue>
    </source>
</reference>